<dbReference type="Proteomes" id="UP000181870">
    <property type="component" value="Unassembled WGS sequence"/>
</dbReference>
<proteinExistence type="predicted"/>
<dbReference type="RefSeq" id="WP_074637280.1">
    <property type="nucleotide sequence ID" value="NZ_FNDO01000015.1"/>
</dbReference>
<gene>
    <name evidence="1" type="ORF">SAMN05192582_101555</name>
</gene>
<protein>
    <submittedName>
        <fullName evidence="1">Uncharacterized protein</fullName>
    </submittedName>
</protein>
<sequence length="823" mass="92697">MKRIIYLFFLVYLLTGCRSGKQNEPMFSSYSGIYPHLAYYNNEGECGTGAVVNWADRLWVITYGPHLPYGSSDKLYEITPDLQQITRKESIGGTPANRFIHRESNQLFIGPYVIDKGRNVKVIPLTEYPGRYTGIARHLSDPANKLYIATMEEGFYEVDVNTLAMKTLYVDGNVMNAHEDDTKANKPNPLLPGAHGKGFYSGQGVVVYSNNGEADERALTDFNLTSGALSEWNGENWKLVRRNQFTEVSGPGGIYGNTNPETDPIWVTGWDARSVLVGVRDKGIWSFYRLPKASNSYDGAHGWNTEWPRIRNVGTDDKPDYLMTMHGMFWRFPKTFSTDQTAGIRPRSAYLKVIGDFTRWNDRLVFGCDDSAHKEFLNKRKVKGDIEGPGQSNSNLWFTNVDKPDNLGSTTAMGAVWIDDLVESGEVSEPFLFAGWEKRCAWLRNSGNTSVNILLEVDEEGNNQWQILKTVNVPAGQSVFIEFADSEKGEWIRATPDKSVTLSFEFAYTDNERSIGNVETFRGISDVKDKTSAGGLLYGLGDDRRALGVLAGMFCGDKFVESGYYELDGNMSLEKKEDMKTEEFIRTRFAIPQNVISIEETSVLIVDDNNRRWRLPLGNEAYKPLTDTGTLRICREVATERDLFNCMGTFFELPAENADGFAKIRPVSSHNFRIHDYASYRGLLVMTGLNPDEIQHNSHIIRSSDGKAMLWAGTIDDLWALGKPVGHGGPWKNTQVSAEEFSDPYLIGFYDKKELVLSHDQSADVTFTLEVNPIGHGEWVTYKKINVKAGESLNFNFPDSFQARWIRFSANKSCKATTFLTYK</sequence>
<organism evidence="1 2">
    <name type="scientific">Bacteroides ovatus</name>
    <dbReference type="NCBI Taxonomy" id="28116"/>
    <lineage>
        <taxon>Bacteria</taxon>
        <taxon>Pseudomonadati</taxon>
        <taxon>Bacteroidota</taxon>
        <taxon>Bacteroidia</taxon>
        <taxon>Bacteroidales</taxon>
        <taxon>Bacteroidaceae</taxon>
        <taxon>Bacteroides</taxon>
    </lineage>
</organism>
<evidence type="ECO:0000313" key="2">
    <source>
        <dbReference type="Proteomes" id="UP000181870"/>
    </source>
</evidence>
<evidence type="ECO:0000313" key="1">
    <source>
        <dbReference type="EMBL" id="SDH85958.1"/>
    </source>
</evidence>
<accession>A0A1G8FUZ4</accession>
<dbReference type="EMBL" id="FNDO01000015">
    <property type="protein sequence ID" value="SDH85958.1"/>
    <property type="molecule type" value="Genomic_DNA"/>
</dbReference>
<dbReference type="PROSITE" id="PS51257">
    <property type="entry name" value="PROKAR_LIPOPROTEIN"/>
    <property type="match status" value="1"/>
</dbReference>
<name>A0A1G8FUZ4_BACOV</name>
<dbReference type="AlphaFoldDB" id="A0A1G8FUZ4"/>
<reference evidence="1 2" key="1">
    <citation type="submission" date="2016-10" db="EMBL/GenBank/DDBJ databases">
        <authorList>
            <person name="de Groot N.N."/>
        </authorList>
    </citation>
    <scope>NUCLEOTIDE SEQUENCE [LARGE SCALE GENOMIC DNA]</scope>
    <source>
        <strain evidence="1 2">NLAE-zl-C57</strain>
    </source>
</reference>